<gene>
    <name evidence="2" type="ORF">MMAB1_0317</name>
</gene>
<reference evidence="2 3" key="1">
    <citation type="submission" date="2016-01" db="EMBL/GenBank/DDBJ databases">
        <authorList>
            <person name="Manzoor S."/>
        </authorList>
    </citation>
    <scope>NUCLEOTIDE SEQUENCE [LARGE SCALE GENOMIC DNA]</scope>
    <source>
        <strain evidence="2">Methanoculleus sp MAB1</strain>
    </source>
</reference>
<evidence type="ECO:0000256" key="1">
    <source>
        <dbReference type="SAM" id="MobiDB-lite"/>
    </source>
</evidence>
<sequence length="141" mass="14782">MIAFCVPDMRITGASADPPSRYPATTSTGRAERVRAGPVSGAPSPGTRRRTADTAMVNTAAIPMAQTVAVPVDMGPRFMSSLWGAAYICNYGLSGARKDDTGLGGFEPPASGLEARRYVLAKPQTLWSIPIHFGVSGILTL</sequence>
<protein>
    <submittedName>
        <fullName evidence="2">Uncharacterized protein</fullName>
    </submittedName>
</protein>
<feature type="region of interest" description="Disordered" evidence="1">
    <location>
        <begin position="15"/>
        <end position="50"/>
    </location>
</feature>
<evidence type="ECO:0000313" key="3">
    <source>
        <dbReference type="Proteomes" id="UP000069850"/>
    </source>
</evidence>
<name>A0A0X3BIV4_9EURY</name>
<dbReference type="EMBL" id="LT158599">
    <property type="protein sequence ID" value="CVK31534.1"/>
    <property type="molecule type" value="Genomic_DNA"/>
</dbReference>
<organism evidence="2 3">
    <name type="scientific">Methanoculleus bourgensis</name>
    <dbReference type="NCBI Taxonomy" id="83986"/>
    <lineage>
        <taxon>Archaea</taxon>
        <taxon>Methanobacteriati</taxon>
        <taxon>Methanobacteriota</taxon>
        <taxon>Stenosarchaea group</taxon>
        <taxon>Methanomicrobia</taxon>
        <taxon>Methanomicrobiales</taxon>
        <taxon>Methanomicrobiaceae</taxon>
        <taxon>Methanoculleus</taxon>
    </lineage>
</organism>
<proteinExistence type="predicted"/>
<dbReference type="Proteomes" id="UP000069850">
    <property type="component" value="Chromosome 1"/>
</dbReference>
<accession>A0A0X3BIV4</accession>
<dbReference type="KEGG" id="mema:MMAB1_0317"/>
<evidence type="ECO:0000313" key="2">
    <source>
        <dbReference type="EMBL" id="CVK31534.1"/>
    </source>
</evidence>
<dbReference type="AlphaFoldDB" id="A0A0X3BIV4"/>